<dbReference type="Proteomes" id="UP000184159">
    <property type="component" value="Unassembled WGS sequence"/>
</dbReference>
<keyword evidence="1" id="KW-0732">Signal</keyword>
<dbReference type="Gene3D" id="2.40.50.870">
    <property type="entry name" value="Protein of unknown function (DUF3299)"/>
    <property type="match status" value="1"/>
</dbReference>
<name>A0A1M5B9P6_VIBGA</name>
<sequence>MRNAFSSVMLLCMTLCSVSVLGAQKPLTLDWMDLIPKQERHQFDQQGMPTVNHNGNTPAKQSHIGAVRPELDGKYVKIPGFVIPLEGDDQTITEFLLVPYFGACIHVPPPPPNQIIYVKFPQGAPVQELWDVIYVVGKLKAEPVSSDVADAGYKIEGSRIEPYDDQ</sequence>
<dbReference type="AlphaFoldDB" id="A0A1M5B9P6"/>
<dbReference type="InterPro" id="IPR021727">
    <property type="entry name" value="DUF3299"/>
</dbReference>
<keyword evidence="3" id="KW-1185">Reference proteome</keyword>
<dbReference type="Pfam" id="PF11736">
    <property type="entry name" value="DUF3299"/>
    <property type="match status" value="1"/>
</dbReference>
<dbReference type="EMBL" id="FQUH01000009">
    <property type="protein sequence ID" value="SHF39067.1"/>
    <property type="molecule type" value="Genomic_DNA"/>
</dbReference>
<dbReference type="RefSeq" id="WP_077316196.1">
    <property type="nucleotide sequence ID" value="NZ_FQUH01000009.1"/>
</dbReference>
<proteinExistence type="predicted"/>
<gene>
    <name evidence="2" type="ORF">SAMN02745781_02147</name>
</gene>
<accession>A0A1M5B9P6</accession>
<evidence type="ECO:0000313" key="2">
    <source>
        <dbReference type="EMBL" id="SHF39067.1"/>
    </source>
</evidence>
<feature type="chain" id="PRO_5009908973" description="DUF3299 domain-containing protein" evidence="1">
    <location>
        <begin position="23"/>
        <end position="166"/>
    </location>
</feature>
<evidence type="ECO:0000313" key="3">
    <source>
        <dbReference type="Proteomes" id="UP000184159"/>
    </source>
</evidence>
<reference evidence="3" key="1">
    <citation type="submission" date="2016-11" db="EMBL/GenBank/DDBJ databases">
        <authorList>
            <person name="Varghese N."/>
            <person name="Submissions S."/>
        </authorList>
    </citation>
    <scope>NUCLEOTIDE SEQUENCE [LARGE SCALE GENOMIC DNA]</scope>
    <source>
        <strain evidence="3">DSM 21264</strain>
    </source>
</reference>
<feature type="signal peptide" evidence="1">
    <location>
        <begin position="1"/>
        <end position="22"/>
    </location>
</feature>
<organism evidence="2 3">
    <name type="scientific">Vibrio gazogenes DSM 21264 = NBRC 103151</name>
    <dbReference type="NCBI Taxonomy" id="1123492"/>
    <lineage>
        <taxon>Bacteria</taxon>
        <taxon>Pseudomonadati</taxon>
        <taxon>Pseudomonadota</taxon>
        <taxon>Gammaproteobacteria</taxon>
        <taxon>Vibrionales</taxon>
        <taxon>Vibrionaceae</taxon>
        <taxon>Vibrio</taxon>
    </lineage>
</organism>
<protein>
    <recommendedName>
        <fullName evidence="4">DUF3299 domain-containing protein</fullName>
    </recommendedName>
</protein>
<evidence type="ECO:0000256" key="1">
    <source>
        <dbReference type="SAM" id="SignalP"/>
    </source>
</evidence>
<evidence type="ECO:0008006" key="4">
    <source>
        <dbReference type="Google" id="ProtNLM"/>
    </source>
</evidence>